<dbReference type="PANTHER" id="PTHR30347">
    <property type="entry name" value="POTASSIUM CHANNEL RELATED"/>
    <property type="match status" value="1"/>
</dbReference>
<dbReference type="InterPro" id="IPR036397">
    <property type="entry name" value="RNaseH_sf"/>
</dbReference>
<organism evidence="2 3">
    <name type="scientific">Siccirubricoccus deserti</name>
    <dbReference type="NCBI Taxonomy" id="2013562"/>
    <lineage>
        <taxon>Bacteria</taxon>
        <taxon>Pseudomonadati</taxon>
        <taxon>Pseudomonadota</taxon>
        <taxon>Alphaproteobacteria</taxon>
        <taxon>Acetobacterales</taxon>
        <taxon>Roseomonadaceae</taxon>
        <taxon>Siccirubricoccus</taxon>
    </lineage>
</organism>
<dbReference type="Proteomes" id="UP000600101">
    <property type="component" value="Unassembled WGS sequence"/>
</dbReference>
<dbReference type="RefSeq" id="WP_186773561.1">
    <property type="nucleotide sequence ID" value="NZ_JACOMF010000083.1"/>
</dbReference>
<dbReference type="Gene3D" id="3.30.420.10">
    <property type="entry name" value="Ribonuclease H-like superfamily/Ribonuclease H"/>
    <property type="match status" value="1"/>
</dbReference>
<evidence type="ECO:0000259" key="1">
    <source>
        <dbReference type="Pfam" id="PF13358"/>
    </source>
</evidence>
<protein>
    <submittedName>
        <fullName evidence="2">IS630 family transposase</fullName>
    </submittedName>
</protein>
<dbReference type="InterPro" id="IPR052702">
    <property type="entry name" value="MscS-like_channel"/>
</dbReference>
<dbReference type="NCBIfam" id="NF033545">
    <property type="entry name" value="transpos_IS630"/>
    <property type="match status" value="1"/>
</dbReference>
<dbReference type="GO" id="GO:0003676">
    <property type="term" value="F:nucleic acid binding"/>
    <property type="evidence" value="ECO:0007669"/>
    <property type="project" value="InterPro"/>
</dbReference>
<gene>
    <name evidence="2" type="ORF">H7965_26550</name>
</gene>
<evidence type="ECO:0000313" key="3">
    <source>
        <dbReference type="Proteomes" id="UP000600101"/>
    </source>
</evidence>
<dbReference type="InterPro" id="IPR047655">
    <property type="entry name" value="Transpos_IS630-like"/>
</dbReference>
<dbReference type="PANTHER" id="PTHR30347:SF1">
    <property type="entry name" value="MECHANOSENSITIVE CHANNEL MSCK"/>
    <property type="match status" value="1"/>
</dbReference>
<dbReference type="AlphaFoldDB" id="A0A9X0UGB6"/>
<keyword evidence="3" id="KW-1185">Reference proteome</keyword>
<dbReference type="Pfam" id="PF13358">
    <property type="entry name" value="DDE_3"/>
    <property type="match status" value="1"/>
</dbReference>
<name>A0A9X0UGB6_9PROT</name>
<dbReference type="SUPFAM" id="SSF46689">
    <property type="entry name" value="Homeodomain-like"/>
    <property type="match status" value="1"/>
</dbReference>
<accession>A0A9X0UGB6</accession>
<dbReference type="InterPro" id="IPR009057">
    <property type="entry name" value="Homeodomain-like_sf"/>
</dbReference>
<dbReference type="EMBL" id="JACOMF010000083">
    <property type="protein sequence ID" value="MBC4018821.1"/>
    <property type="molecule type" value="Genomic_DNA"/>
</dbReference>
<sequence>MREGVEVRLRPGDRERLEGVVSDRKSPQHHVWRARIVLLTADGAGTMAIRAATGKGKPTVWRWQARYMRDGADGLFRDAPRGRAFAAASPEQVAAVVQRTLHDDPPAATHWTLRSMAKASGLAPSTIHRIWHEHGLKPHRVETFKLSNDPKFVEKVRDIVGLYINPPEHALVLSVDEKSQIQALDRTQPGLPMKRGRGATMTHNYKRHGTTTLFAALDVKAGTVISQCMLRHRAAEFIRFLRLIDKQTPADLDLHLILDNYAAHKTEAVKRWLARHLRFHVHFTPTSASWINAVKGLFATLTKRRLKRGVFRSVIELNQAIRDYLDAHNADPKPFRWTAPADTIIAKHHRGKRLLESLH</sequence>
<feature type="domain" description="Tc1-like transposase DDE" evidence="1">
    <location>
        <begin position="173"/>
        <end position="317"/>
    </location>
</feature>
<comment type="caution">
    <text evidence="2">The sequence shown here is derived from an EMBL/GenBank/DDBJ whole genome shotgun (WGS) entry which is preliminary data.</text>
</comment>
<proteinExistence type="predicted"/>
<evidence type="ECO:0000313" key="2">
    <source>
        <dbReference type="EMBL" id="MBC4018821.1"/>
    </source>
</evidence>
<dbReference type="Pfam" id="PF13565">
    <property type="entry name" value="HTH_32"/>
    <property type="match status" value="1"/>
</dbReference>
<dbReference type="InterPro" id="IPR038717">
    <property type="entry name" value="Tc1-like_DDE_dom"/>
</dbReference>
<reference evidence="2" key="1">
    <citation type="submission" date="2020-08" db="EMBL/GenBank/DDBJ databases">
        <authorList>
            <person name="Hu Y."/>
            <person name="Nguyen S.V."/>
            <person name="Li F."/>
            <person name="Fanning S."/>
        </authorList>
    </citation>
    <scope>NUCLEOTIDE SEQUENCE</scope>
    <source>
        <strain evidence="2">SYSU D8009</strain>
    </source>
</reference>